<proteinExistence type="predicted"/>
<accession>A0AAW8CKZ8</accession>
<dbReference type="Pfam" id="PF11198">
    <property type="entry name" value="DUF2857"/>
    <property type="match status" value="1"/>
</dbReference>
<sequence length="185" mass="21168">MTMFEGINEVILNTIISNIREGNVNTCRTLGFSQAELQKIQDLSIDEIFDIAKSKVPIAKIDIDHSAFWTLMNVAQSNSQERMIIDRALMLGASIQMLNTYFGLSTTKVSSRRNLLGIKEEIGRKTSATDDEKTILWELWQENKDKVIQLESVAGLELLILFAEETEINLTAVWKVIEQWYRNKK</sequence>
<gene>
    <name evidence="1" type="ORF">QJU78_04445</name>
</gene>
<dbReference type="RefSeq" id="WP_211597848.1">
    <property type="nucleotide sequence ID" value="NZ_JAGRQI010000009.1"/>
</dbReference>
<protein>
    <submittedName>
        <fullName evidence="1">DUF2857 domain-containing protein</fullName>
    </submittedName>
</protein>
<organism evidence="1 2">
    <name type="scientific">Pasteurella atlantica</name>
    <dbReference type="NCBI Taxonomy" id="2827233"/>
    <lineage>
        <taxon>Bacteria</taxon>
        <taxon>Pseudomonadati</taxon>
        <taxon>Pseudomonadota</taxon>
        <taxon>Gammaproteobacteria</taxon>
        <taxon>Pasteurellales</taxon>
        <taxon>Pasteurellaceae</taxon>
        <taxon>Pasteurella</taxon>
    </lineage>
</organism>
<name>A0AAW8CKZ8_9PAST</name>
<evidence type="ECO:0000313" key="2">
    <source>
        <dbReference type="Proteomes" id="UP001230466"/>
    </source>
</evidence>
<dbReference type="AlphaFoldDB" id="A0AAW8CKZ8"/>
<dbReference type="EMBL" id="JASAYJ010000007">
    <property type="protein sequence ID" value="MDP8187024.1"/>
    <property type="molecule type" value="Genomic_DNA"/>
</dbReference>
<comment type="caution">
    <text evidence="1">The sequence shown here is derived from an EMBL/GenBank/DDBJ whole genome shotgun (WGS) entry which is preliminary data.</text>
</comment>
<reference evidence="1" key="1">
    <citation type="journal article" date="2023" name="Front. Microbiol.">
        <title>Phylogeography and host specificity of Pasteurellaceae pathogenic to sea-farmed fish in the north-east Atlantic.</title>
        <authorList>
            <person name="Gulla S."/>
            <person name="Colquhoun D.J."/>
            <person name="Olsen A.B."/>
            <person name="Spilsberg B."/>
            <person name="Lagesen K."/>
            <person name="Aakesson C.P."/>
            <person name="Strom S."/>
            <person name="Manji F."/>
            <person name="Birkbeck T.H."/>
            <person name="Nilsen H.K."/>
        </authorList>
    </citation>
    <scope>NUCLEOTIDE SEQUENCE</scope>
    <source>
        <strain evidence="1">VIB1234</strain>
    </source>
</reference>
<dbReference type="InterPro" id="IPR021364">
    <property type="entry name" value="DUF2857"/>
</dbReference>
<evidence type="ECO:0000313" key="1">
    <source>
        <dbReference type="EMBL" id="MDP8187024.1"/>
    </source>
</evidence>
<dbReference type="Proteomes" id="UP001230466">
    <property type="component" value="Unassembled WGS sequence"/>
</dbReference>